<sequence length="60" mass="6530">MDFALLPINRAYDASEFKYEDHMEFLGDCTGALGRQPIDSVVPLGGLGIGLVSPINRDHP</sequence>
<dbReference type="AlphaFoldDB" id="A0AAU7CLR6"/>
<dbReference type="EMBL" id="CP155447">
    <property type="protein sequence ID" value="XBH06457.1"/>
    <property type="molecule type" value="Genomic_DNA"/>
</dbReference>
<accession>A0AAU7CLR6</accession>
<protein>
    <submittedName>
        <fullName evidence="1">Uncharacterized protein</fullName>
    </submittedName>
</protein>
<reference evidence="1" key="1">
    <citation type="submission" date="2024-05" db="EMBL/GenBank/DDBJ databases">
        <title>Planctomycetes of the genus Singulisphaera possess chitinolytic capabilities.</title>
        <authorList>
            <person name="Ivanova A."/>
        </authorList>
    </citation>
    <scope>NUCLEOTIDE SEQUENCE</scope>
    <source>
        <strain evidence="1">Ch08T</strain>
    </source>
</reference>
<proteinExistence type="predicted"/>
<dbReference type="RefSeq" id="WP_406699307.1">
    <property type="nucleotide sequence ID" value="NZ_CP155447.1"/>
</dbReference>
<name>A0AAU7CLR6_9BACT</name>
<evidence type="ECO:0000313" key="1">
    <source>
        <dbReference type="EMBL" id="XBH06457.1"/>
    </source>
</evidence>
<organism evidence="1">
    <name type="scientific">Singulisphaera sp. Ch08</name>
    <dbReference type="NCBI Taxonomy" id="3120278"/>
    <lineage>
        <taxon>Bacteria</taxon>
        <taxon>Pseudomonadati</taxon>
        <taxon>Planctomycetota</taxon>
        <taxon>Planctomycetia</taxon>
        <taxon>Isosphaerales</taxon>
        <taxon>Isosphaeraceae</taxon>
        <taxon>Singulisphaera</taxon>
    </lineage>
</organism>
<gene>
    <name evidence="1" type="ORF">V5E97_10590</name>
</gene>